<keyword evidence="2" id="KW-0812">Transmembrane</keyword>
<name>A0A1X0FAV5_MYCNT</name>
<dbReference type="STRING" id="560555.BST30_25355"/>
<feature type="region of interest" description="Disordered" evidence="1">
    <location>
        <begin position="118"/>
        <end position="153"/>
    </location>
</feature>
<keyword evidence="7" id="KW-1185">Reference proteome</keyword>
<dbReference type="Pfam" id="PF13828">
    <property type="entry name" value="DUF4190"/>
    <property type="match status" value="1"/>
</dbReference>
<feature type="region of interest" description="Disordered" evidence="1">
    <location>
        <begin position="1"/>
        <end position="48"/>
    </location>
</feature>
<evidence type="ECO:0000313" key="7">
    <source>
        <dbReference type="Proteomes" id="UP000465812"/>
    </source>
</evidence>
<dbReference type="Proteomes" id="UP000465812">
    <property type="component" value="Chromosome"/>
</dbReference>
<dbReference type="EMBL" id="AP022590">
    <property type="protein sequence ID" value="BBY37711.1"/>
    <property type="molecule type" value="Genomic_DNA"/>
</dbReference>
<feature type="compositionally biased region" description="Pro residues" evidence="1">
    <location>
        <begin position="130"/>
        <end position="148"/>
    </location>
</feature>
<dbReference type="InterPro" id="IPR025241">
    <property type="entry name" value="DUF4190"/>
</dbReference>
<evidence type="ECO:0000256" key="1">
    <source>
        <dbReference type="SAM" id="MobiDB-lite"/>
    </source>
</evidence>
<dbReference type="EMBL" id="MVHW01000043">
    <property type="protein sequence ID" value="ORA98784.1"/>
    <property type="molecule type" value="Genomic_DNA"/>
</dbReference>
<feature type="compositionally biased region" description="Low complexity" evidence="1">
    <location>
        <begin position="26"/>
        <end position="37"/>
    </location>
</feature>
<reference evidence="4 7" key="2">
    <citation type="journal article" date="2019" name="Emerg. Microbes Infect.">
        <title>Comprehensive subspecies identification of 175 nontuberculous mycobacteria species based on 7547 genomic profiles.</title>
        <authorList>
            <person name="Matsumoto Y."/>
            <person name="Kinjo T."/>
            <person name="Motooka D."/>
            <person name="Nabeya D."/>
            <person name="Jung N."/>
            <person name="Uechi K."/>
            <person name="Horii T."/>
            <person name="Iida T."/>
            <person name="Fujita J."/>
            <person name="Nakamura S."/>
        </authorList>
    </citation>
    <scope>NUCLEOTIDE SEQUENCE [LARGE SCALE GENOMIC DNA]</scope>
    <source>
        <strain evidence="4 7">JCM 18113</strain>
    </source>
</reference>
<dbReference type="RefSeq" id="WP_083099251.1">
    <property type="nucleotide sequence ID" value="NZ_AP022590.1"/>
</dbReference>
<accession>A0A1X0FAV5</accession>
<gene>
    <name evidence="5" type="ORF">BST30_25355</name>
    <name evidence="4" type="ORF">MMAN_18450</name>
</gene>
<keyword evidence="2" id="KW-0472">Membrane</keyword>
<reference evidence="5 6" key="1">
    <citation type="submission" date="2017-02" db="EMBL/GenBank/DDBJ databases">
        <title>The new phylogeny of genus Mycobacterium.</title>
        <authorList>
            <person name="Tortoli E."/>
            <person name="Trovato A."/>
            <person name="Cirillo D.M."/>
        </authorList>
    </citation>
    <scope>NUCLEOTIDE SEQUENCE [LARGE SCALE GENOMIC DNA]</scope>
    <source>
        <strain evidence="5 6">DSM 45255</strain>
    </source>
</reference>
<proteinExistence type="predicted"/>
<evidence type="ECO:0000259" key="3">
    <source>
        <dbReference type="Pfam" id="PF13828"/>
    </source>
</evidence>
<reference evidence="4" key="3">
    <citation type="submission" date="2020-02" db="EMBL/GenBank/DDBJ databases">
        <authorList>
            <person name="Matsumoto Y."/>
            <person name="Kinjo T."/>
            <person name="Motooka D."/>
            <person name="Nabeya D."/>
            <person name="Jung N."/>
            <person name="Uechi K."/>
            <person name="Horii T."/>
            <person name="Iida T."/>
            <person name="Fujita J."/>
            <person name="Nakamura S."/>
        </authorList>
    </citation>
    <scope>NUCLEOTIDE SEQUENCE</scope>
    <source>
        <strain evidence="4">JCM 18113</strain>
    </source>
</reference>
<dbReference type="Proteomes" id="UP000192760">
    <property type="component" value="Unassembled WGS sequence"/>
</dbReference>
<feature type="domain" description="DUF4190" evidence="3">
    <location>
        <begin position="58"/>
        <end position="105"/>
    </location>
</feature>
<protein>
    <recommendedName>
        <fullName evidence="3">DUF4190 domain-containing protein</fullName>
    </recommendedName>
</protein>
<evidence type="ECO:0000313" key="4">
    <source>
        <dbReference type="EMBL" id="BBY37711.1"/>
    </source>
</evidence>
<dbReference type="AlphaFoldDB" id="A0A1X0FAV5"/>
<sequence>MTYSGGYQDPFGADPFGGQPGGQGPAFGPSQPGHSPAGPGGFPSGPKPEVNTLATLSAIFAFVFAPAGAALGHVALSQIRQRHQRGRDRAIFGLTASYLIIVLAVGALAVWLATSGGSGSNTVKTAAPSPYVPPTPPRTTVITPPPAQRPSVSVSDLRVGDCIEVQQNKPDPSEKADFITIYPVRCEVREGVLQVTQLLSNDSCKTPTTLWNHTKTVYACIVDFKG</sequence>
<evidence type="ECO:0000313" key="6">
    <source>
        <dbReference type="Proteomes" id="UP000192760"/>
    </source>
</evidence>
<feature type="transmembrane region" description="Helical" evidence="2">
    <location>
        <begin position="91"/>
        <end position="113"/>
    </location>
</feature>
<evidence type="ECO:0000256" key="2">
    <source>
        <dbReference type="SAM" id="Phobius"/>
    </source>
</evidence>
<keyword evidence="2" id="KW-1133">Transmembrane helix</keyword>
<evidence type="ECO:0000313" key="5">
    <source>
        <dbReference type="EMBL" id="ORA98784.1"/>
    </source>
</evidence>
<feature type="transmembrane region" description="Helical" evidence="2">
    <location>
        <begin position="53"/>
        <end position="79"/>
    </location>
</feature>
<organism evidence="5 6">
    <name type="scientific">Mycobacterium mantenii</name>
    <dbReference type="NCBI Taxonomy" id="560555"/>
    <lineage>
        <taxon>Bacteria</taxon>
        <taxon>Bacillati</taxon>
        <taxon>Actinomycetota</taxon>
        <taxon>Actinomycetes</taxon>
        <taxon>Mycobacteriales</taxon>
        <taxon>Mycobacteriaceae</taxon>
        <taxon>Mycobacterium</taxon>
        <taxon>Mycobacterium avium complex (MAC)</taxon>
    </lineage>
</organism>